<dbReference type="RefSeq" id="XP_017985280.1">
    <property type="nucleotide sequence ID" value="XM_018129791.1"/>
</dbReference>
<organism evidence="2 4">
    <name type="scientific">Theobroma cacao</name>
    <name type="common">Cacao</name>
    <name type="synonym">Cocoa</name>
    <dbReference type="NCBI Taxonomy" id="3641"/>
    <lineage>
        <taxon>Eukaryota</taxon>
        <taxon>Viridiplantae</taxon>
        <taxon>Streptophyta</taxon>
        <taxon>Embryophyta</taxon>
        <taxon>Tracheophyta</taxon>
        <taxon>Spermatophyta</taxon>
        <taxon>Magnoliopsida</taxon>
        <taxon>eudicotyledons</taxon>
        <taxon>Gunneridae</taxon>
        <taxon>Pentapetalae</taxon>
        <taxon>rosids</taxon>
        <taxon>malvids</taxon>
        <taxon>Malvales</taxon>
        <taxon>Malvaceae</taxon>
        <taxon>Byttnerioideae</taxon>
        <taxon>Theobroma</taxon>
    </lineage>
</organism>
<feature type="region of interest" description="Disordered" evidence="1">
    <location>
        <begin position="94"/>
        <end position="139"/>
    </location>
</feature>
<sequence>MPPEAVQALAAFFTAIAGQAQAGQALPTVPPSVPSVPPPPLSVPPPVLDVFNSKKFKEARQHGCTSFMGESDAIVAKEVVQMALRVEKLANENRSLRAEVAKRRNLSVFSSQPPKRGKDSSVSRSTTTILVTSFQPPFS</sequence>
<accession>A0AB32X108</accession>
<dbReference type="GeneID" id="108663899"/>
<dbReference type="AlphaFoldDB" id="A0AB32X108"/>
<proteinExistence type="predicted"/>
<dbReference type="Proteomes" id="UP000694886">
    <property type="component" value="Unplaced"/>
</dbReference>
<evidence type="ECO:0000313" key="2">
    <source>
        <dbReference type="Proteomes" id="UP000694886"/>
    </source>
</evidence>
<evidence type="ECO:0000313" key="3">
    <source>
        <dbReference type="RefSeq" id="XP_017985280.1"/>
    </source>
</evidence>
<reference evidence="3 4" key="1">
    <citation type="submission" date="2025-04" db="UniProtKB">
        <authorList>
            <consortium name="RefSeq"/>
        </authorList>
    </citation>
    <scope>IDENTIFICATION</scope>
</reference>
<gene>
    <name evidence="3 4" type="primary">LOC108663899</name>
</gene>
<evidence type="ECO:0000256" key="1">
    <source>
        <dbReference type="SAM" id="MobiDB-lite"/>
    </source>
</evidence>
<name>A0AB32X108_THECC</name>
<evidence type="ECO:0000313" key="4">
    <source>
        <dbReference type="RefSeq" id="XP_017985282.1"/>
    </source>
</evidence>
<dbReference type="RefSeq" id="XP_017985282.1">
    <property type="nucleotide sequence ID" value="XM_018129793.1"/>
</dbReference>
<feature type="compositionally biased region" description="Polar residues" evidence="1">
    <location>
        <begin position="122"/>
        <end position="139"/>
    </location>
</feature>
<dbReference type="KEGG" id="tcc:108663899"/>
<protein>
    <submittedName>
        <fullName evidence="3 4">Uncharacterized protein LOC108663899</fullName>
    </submittedName>
</protein>